<feature type="chain" id="PRO_5021801715" description="Matrixin family metalloprotease" evidence="1">
    <location>
        <begin position="27"/>
        <end position="271"/>
    </location>
</feature>
<dbReference type="Gene3D" id="3.40.390.10">
    <property type="entry name" value="Collagenase (Catalytic Domain)"/>
    <property type="match status" value="1"/>
</dbReference>
<feature type="signal peptide" evidence="1">
    <location>
        <begin position="1"/>
        <end position="26"/>
    </location>
</feature>
<comment type="caution">
    <text evidence="2">The sequence shown here is derived from an EMBL/GenBank/DDBJ whole genome shotgun (WGS) entry which is preliminary data.</text>
</comment>
<dbReference type="SUPFAM" id="SSF55486">
    <property type="entry name" value="Metalloproteases ('zincins'), catalytic domain"/>
    <property type="match status" value="1"/>
</dbReference>
<dbReference type="GO" id="GO:0008237">
    <property type="term" value="F:metallopeptidase activity"/>
    <property type="evidence" value="ECO:0007669"/>
    <property type="project" value="InterPro"/>
</dbReference>
<organism evidence="2 3">
    <name type="scientific">Eiseniibacteriota bacterium</name>
    <dbReference type="NCBI Taxonomy" id="2212470"/>
    <lineage>
        <taxon>Bacteria</taxon>
        <taxon>Candidatus Eiseniibacteriota</taxon>
    </lineage>
</organism>
<dbReference type="AlphaFoldDB" id="A0A538TRS1"/>
<evidence type="ECO:0000313" key="2">
    <source>
        <dbReference type="EMBL" id="TMQ66326.1"/>
    </source>
</evidence>
<name>A0A538TRS1_UNCEI</name>
<proteinExistence type="predicted"/>
<protein>
    <recommendedName>
        <fullName evidence="4">Matrixin family metalloprotease</fullName>
    </recommendedName>
</protein>
<evidence type="ECO:0008006" key="4">
    <source>
        <dbReference type="Google" id="ProtNLM"/>
    </source>
</evidence>
<gene>
    <name evidence="2" type="ORF">E6K79_02950</name>
</gene>
<keyword evidence="1" id="KW-0732">Signal</keyword>
<accession>A0A538TRS1</accession>
<dbReference type="EMBL" id="VBOZ01000009">
    <property type="protein sequence ID" value="TMQ66326.1"/>
    <property type="molecule type" value="Genomic_DNA"/>
</dbReference>
<evidence type="ECO:0000256" key="1">
    <source>
        <dbReference type="SAM" id="SignalP"/>
    </source>
</evidence>
<evidence type="ECO:0000313" key="3">
    <source>
        <dbReference type="Proteomes" id="UP000317691"/>
    </source>
</evidence>
<dbReference type="Proteomes" id="UP000317691">
    <property type="component" value="Unassembled WGS sequence"/>
</dbReference>
<reference evidence="2 3" key="1">
    <citation type="journal article" date="2019" name="Nat. Microbiol.">
        <title>Mediterranean grassland soil C-N compound turnover is dependent on rainfall and depth, and is mediated by genomically divergent microorganisms.</title>
        <authorList>
            <person name="Diamond S."/>
            <person name="Andeer P.F."/>
            <person name="Li Z."/>
            <person name="Crits-Christoph A."/>
            <person name="Burstein D."/>
            <person name="Anantharaman K."/>
            <person name="Lane K.R."/>
            <person name="Thomas B.C."/>
            <person name="Pan C."/>
            <person name="Northen T.R."/>
            <person name="Banfield J.F."/>
        </authorList>
    </citation>
    <scope>NUCLEOTIDE SEQUENCE [LARGE SCALE GENOMIC DNA]</scope>
    <source>
        <strain evidence="2">WS_9</strain>
    </source>
</reference>
<sequence>MSRKLGLFTFAAISGMLFISAGPATATHSWNGYHWSRASNPFTVTLGNNLSSNWTPYLNTAASDWGITSGACNNPQNPIRCTVAGGGSGSGRKCRATAGRVEVCNGTYGNNGWLGIAQIWISGVHITQGTVRVNDTYFNTPQYNTPAWHSFVMDQEVGHEFGLAHQDEDFNNADLLDACGRGSCMDYSADPTNNTKPNQHDYDELVIIYSHSDGGLAVANATAASGQNIDEDMEDQGAWGSPVHFEHGRGDVYERDFGGGKKVLTRVLWAQ</sequence>
<dbReference type="InterPro" id="IPR024079">
    <property type="entry name" value="MetalloPept_cat_dom_sf"/>
</dbReference>